<organism evidence="2">
    <name type="scientific">Geobacter sp. (strain M21)</name>
    <dbReference type="NCBI Taxonomy" id="443144"/>
    <lineage>
        <taxon>Bacteria</taxon>
        <taxon>Pseudomonadati</taxon>
        <taxon>Thermodesulfobacteriota</taxon>
        <taxon>Desulfuromonadia</taxon>
        <taxon>Geobacterales</taxon>
        <taxon>Geobacteraceae</taxon>
        <taxon>Geobacter</taxon>
    </lineage>
</organism>
<sequence length="106" mass="11363">MGNKIKCVALSALVLPGLGQLYRGSRVKGGVMILLDNVFILAGLFIAMRSAGKLMLAARGGGVDAEQVLASIQTDSPYAKWLLVGFLLLWVYGVVDAIFDKENHIN</sequence>
<reference evidence="2" key="1">
    <citation type="submission" date="2009-07" db="EMBL/GenBank/DDBJ databases">
        <title>Complete sequence of Geobacter sp. M21.</title>
        <authorList>
            <consortium name="US DOE Joint Genome Institute"/>
            <person name="Lucas S."/>
            <person name="Copeland A."/>
            <person name="Lapidus A."/>
            <person name="Glavina del Rio T."/>
            <person name="Dalin E."/>
            <person name="Tice H."/>
            <person name="Bruce D."/>
            <person name="Goodwin L."/>
            <person name="Pitluck S."/>
            <person name="Saunders E."/>
            <person name="Brettin T."/>
            <person name="Detter J.C."/>
            <person name="Han C."/>
            <person name="Larimer F."/>
            <person name="Land M."/>
            <person name="Hauser L."/>
            <person name="Kyrpides N."/>
            <person name="Ovchinnikova G."/>
            <person name="Lovley D."/>
        </authorList>
    </citation>
    <scope>NUCLEOTIDE SEQUENCE [LARGE SCALE GENOMIC DNA]</scope>
    <source>
        <strain evidence="2">M21</strain>
    </source>
</reference>
<keyword evidence="1" id="KW-0812">Transmembrane</keyword>
<dbReference type="EMBL" id="CP001661">
    <property type="protein sequence ID" value="ACT20106.1"/>
    <property type="molecule type" value="Genomic_DNA"/>
</dbReference>
<evidence type="ECO:0000313" key="2">
    <source>
        <dbReference type="EMBL" id="ACT20106.1"/>
    </source>
</evidence>
<protein>
    <recommendedName>
        <fullName evidence="3">DUF5683 domain-containing protein</fullName>
    </recommendedName>
</protein>
<feature type="transmembrane region" description="Helical" evidence="1">
    <location>
        <begin position="29"/>
        <end position="47"/>
    </location>
</feature>
<evidence type="ECO:0000256" key="1">
    <source>
        <dbReference type="SAM" id="Phobius"/>
    </source>
</evidence>
<proteinExistence type="predicted"/>
<keyword evidence="1" id="KW-0472">Membrane</keyword>
<dbReference type="AlphaFoldDB" id="C6E9K6"/>
<feature type="transmembrane region" description="Helical" evidence="1">
    <location>
        <begin position="81"/>
        <end position="99"/>
    </location>
</feature>
<accession>C6E9K6</accession>
<dbReference type="KEGG" id="gem:GM21_4091"/>
<gene>
    <name evidence="2" type="ordered locus">GM21_4091</name>
</gene>
<dbReference type="HOGENOM" id="CLU_2219349_0_0_7"/>
<name>C6E9K6_GEOSM</name>
<dbReference type="eggNOG" id="ENOG502ZD28">
    <property type="taxonomic scope" value="Bacteria"/>
</dbReference>
<dbReference type="STRING" id="443144.GM21_4091"/>
<evidence type="ECO:0008006" key="3">
    <source>
        <dbReference type="Google" id="ProtNLM"/>
    </source>
</evidence>
<dbReference type="OrthoDB" id="5398323at2"/>
<keyword evidence="1" id="KW-1133">Transmembrane helix</keyword>